<comment type="caution">
    <text evidence="2">The sequence shown here is derived from an EMBL/GenBank/DDBJ whole genome shotgun (WGS) entry which is preliminary data.</text>
</comment>
<evidence type="ECO:0000313" key="3">
    <source>
        <dbReference type="Proteomes" id="UP001275084"/>
    </source>
</evidence>
<evidence type="ECO:0000313" key="2">
    <source>
        <dbReference type="EMBL" id="KAK3358208.1"/>
    </source>
</evidence>
<gene>
    <name evidence="2" type="ORF">B0T25DRAFT_580118</name>
</gene>
<dbReference type="PANTHER" id="PTHR33112:SF12">
    <property type="entry name" value="HETEROKARYON INCOMPATIBILITY DOMAIN-CONTAINING PROTEIN"/>
    <property type="match status" value="1"/>
</dbReference>
<dbReference type="PANTHER" id="PTHR33112">
    <property type="entry name" value="DOMAIN PROTEIN, PUTATIVE-RELATED"/>
    <property type="match status" value="1"/>
</dbReference>
<reference evidence="2" key="1">
    <citation type="journal article" date="2023" name="Mol. Phylogenet. Evol.">
        <title>Genome-scale phylogeny and comparative genomics of the fungal order Sordariales.</title>
        <authorList>
            <person name="Hensen N."/>
            <person name="Bonometti L."/>
            <person name="Westerberg I."/>
            <person name="Brannstrom I.O."/>
            <person name="Guillou S."/>
            <person name="Cros-Aarteil S."/>
            <person name="Calhoun S."/>
            <person name="Haridas S."/>
            <person name="Kuo A."/>
            <person name="Mondo S."/>
            <person name="Pangilinan J."/>
            <person name="Riley R."/>
            <person name="LaButti K."/>
            <person name="Andreopoulos B."/>
            <person name="Lipzen A."/>
            <person name="Chen C."/>
            <person name="Yan M."/>
            <person name="Daum C."/>
            <person name="Ng V."/>
            <person name="Clum A."/>
            <person name="Steindorff A."/>
            <person name="Ohm R.A."/>
            <person name="Martin F."/>
            <person name="Silar P."/>
            <person name="Natvig D.O."/>
            <person name="Lalanne C."/>
            <person name="Gautier V."/>
            <person name="Ament-Velasquez S.L."/>
            <person name="Kruys A."/>
            <person name="Hutchinson M.I."/>
            <person name="Powell A.J."/>
            <person name="Barry K."/>
            <person name="Miller A.N."/>
            <person name="Grigoriev I.V."/>
            <person name="Debuchy R."/>
            <person name="Gladieux P."/>
            <person name="Hiltunen Thoren M."/>
            <person name="Johannesson H."/>
        </authorList>
    </citation>
    <scope>NUCLEOTIDE SEQUENCE</scope>
    <source>
        <strain evidence="2">CBS 955.72</strain>
    </source>
</reference>
<dbReference type="EMBL" id="JAUIQD010000003">
    <property type="protein sequence ID" value="KAK3358208.1"/>
    <property type="molecule type" value="Genomic_DNA"/>
</dbReference>
<evidence type="ECO:0000259" key="1">
    <source>
        <dbReference type="Pfam" id="PF06985"/>
    </source>
</evidence>
<keyword evidence="3" id="KW-1185">Reference proteome</keyword>
<dbReference type="Proteomes" id="UP001275084">
    <property type="component" value="Unassembled WGS sequence"/>
</dbReference>
<proteinExistence type="predicted"/>
<dbReference type="AlphaFoldDB" id="A0AAJ0HP50"/>
<accession>A0AAJ0HP50</accession>
<dbReference type="InterPro" id="IPR010730">
    <property type="entry name" value="HET"/>
</dbReference>
<dbReference type="Pfam" id="PF06985">
    <property type="entry name" value="HET"/>
    <property type="match status" value="1"/>
</dbReference>
<name>A0AAJ0HP50_9PEZI</name>
<sequence length="818" mass="91487">MPLAYREGYGNIGYACYFFPDALACTTNTETYLWLRKTAWGEHLCAICGQLDFRFLFSHLLAETQVPPPADDPEREVTLFDGIHLGTIRQMRAKADCLFCCLVLAALDEGHPNGRAPSEIYGEAVSCILMNFTFGFRGIRTMSPFQPSAVEDGFPRAIQLRPRLHTRAAMVGGEDKDDHPSVNASDQEPRLIQVVTDERNELERPCVGKYVARVADFSQILGWLASCENTTRLKGMEDPKSGISTLLIDTERNCLVGPLCNTPYVALSYVWGNALQLMCKMDNVAALRQENSLSLDNNGIPRTIRDAILLCKKLRRPYLWVDSLCIIQDGPTKIELINRMNDIYQDAEFTIVAAAGDNANVGLPGLTTTERIVKQKTITVDDLVLAMAMATLDSVVRPSPWNGRGWTFQERFFSRTKLIFTDEQLYLDCMHGEMSENVHLNIHSYKPDRPDDSSFSEHSKYRIDVPGKANLGTYSEIVGRYTTRILTYPQDILNAFAGVSTAMSRRLFDRSPIICGIPLSILDIGLLWHPASRLGQRRTGEADTIFGSWSWAGWVGGVCYPSTQNVSDTTISRVEWLNASKLREGVIESLPLETTGKPPENWPGWAGWTRIASERNLLEYARADDLDGARFCHPIQPPIGPGIPLMPMNPTTGHLHFLAETAMLTVSGEHSQSLFADSRCEKDDHHVCHLVVLDPDGHQAGVVIVDGNTRARLTPGPHTFIKLSQRTFSSSSDDPAWDDDTKSFSGVPGEPGLQKFVQYGPSEDLFDEDIYAIDICWPVYNVLMVECKEKVWYRTGIGRVHIHAFDQAKMERRRIDLG</sequence>
<organism evidence="2 3">
    <name type="scientific">Lasiosphaeria hispida</name>
    <dbReference type="NCBI Taxonomy" id="260671"/>
    <lineage>
        <taxon>Eukaryota</taxon>
        <taxon>Fungi</taxon>
        <taxon>Dikarya</taxon>
        <taxon>Ascomycota</taxon>
        <taxon>Pezizomycotina</taxon>
        <taxon>Sordariomycetes</taxon>
        <taxon>Sordariomycetidae</taxon>
        <taxon>Sordariales</taxon>
        <taxon>Lasiosphaeriaceae</taxon>
        <taxon>Lasiosphaeria</taxon>
    </lineage>
</organism>
<protein>
    <submittedName>
        <fullName evidence="2">Heterokaryon incompatibility protein-domain-containing protein</fullName>
    </submittedName>
</protein>
<feature type="domain" description="Heterokaryon incompatibility" evidence="1">
    <location>
        <begin position="264"/>
        <end position="410"/>
    </location>
</feature>
<reference evidence="2" key="2">
    <citation type="submission" date="2023-06" db="EMBL/GenBank/DDBJ databases">
        <authorList>
            <consortium name="Lawrence Berkeley National Laboratory"/>
            <person name="Haridas S."/>
            <person name="Hensen N."/>
            <person name="Bonometti L."/>
            <person name="Westerberg I."/>
            <person name="Brannstrom I.O."/>
            <person name="Guillou S."/>
            <person name="Cros-Aarteil S."/>
            <person name="Calhoun S."/>
            <person name="Kuo A."/>
            <person name="Mondo S."/>
            <person name="Pangilinan J."/>
            <person name="Riley R."/>
            <person name="Labutti K."/>
            <person name="Andreopoulos B."/>
            <person name="Lipzen A."/>
            <person name="Chen C."/>
            <person name="Yanf M."/>
            <person name="Daum C."/>
            <person name="Ng V."/>
            <person name="Clum A."/>
            <person name="Steindorff A."/>
            <person name="Ohm R."/>
            <person name="Martin F."/>
            <person name="Silar P."/>
            <person name="Natvig D."/>
            <person name="Lalanne C."/>
            <person name="Gautier V."/>
            <person name="Ament-Velasquez S.L."/>
            <person name="Kruys A."/>
            <person name="Hutchinson M.I."/>
            <person name="Powell A.J."/>
            <person name="Barry K."/>
            <person name="Miller A.N."/>
            <person name="Grigoriev I.V."/>
            <person name="Debuchy R."/>
            <person name="Gladieux P."/>
            <person name="Thoren M.H."/>
            <person name="Johannesson H."/>
        </authorList>
    </citation>
    <scope>NUCLEOTIDE SEQUENCE</scope>
    <source>
        <strain evidence="2">CBS 955.72</strain>
    </source>
</reference>